<comment type="caution">
    <text evidence="1">The sequence shown here is derived from an EMBL/GenBank/DDBJ whole genome shotgun (WGS) entry which is preliminary data.</text>
</comment>
<evidence type="ECO:0000313" key="2">
    <source>
        <dbReference type="Proteomes" id="UP000005064"/>
    </source>
</evidence>
<protein>
    <recommendedName>
        <fullName evidence="3">Major tail protein</fullName>
    </recommendedName>
</protein>
<dbReference type="RefSeq" id="WP_006554339.1">
    <property type="nucleotide sequence ID" value="NZ_AHBW01000061.1"/>
</dbReference>
<accession>H0JXG1</accession>
<gene>
    <name evidence="1" type="ORF">AK37_22191</name>
</gene>
<evidence type="ECO:0000313" key="1">
    <source>
        <dbReference type="EMBL" id="EHK80856.1"/>
    </source>
</evidence>
<dbReference type="AlphaFoldDB" id="H0JXG1"/>
<dbReference type="PATRIC" id="fig|1114960.4.peg.4527"/>
<name>H0JXG1_9NOCA</name>
<proteinExistence type="predicted"/>
<evidence type="ECO:0008006" key="3">
    <source>
        <dbReference type="Google" id="ProtNLM"/>
    </source>
</evidence>
<organism evidence="1 2">
    <name type="scientific">Rhodococcus pyridinivorans AK37</name>
    <dbReference type="NCBI Taxonomy" id="1114960"/>
    <lineage>
        <taxon>Bacteria</taxon>
        <taxon>Bacillati</taxon>
        <taxon>Actinomycetota</taxon>
        <taxon>Actinomycetes</taxon>
        <taxon>Mycobacteriales</taxon>
        <taxon>Nocardiaceae</taxon>
        <taxon>Rhodococcus</taxon>
    </lineage>
</organism>
<reference evidence="1 2" key="1">
    <citation type="submission" date="2011-12" db="EMBL/GenBank/DDBJ databases">
        <authorList>
            <person name="Kriszt B."/>
            <person name="Tancsics A."/>
            <person name="Cserhati M."/>
            <person name="Toth A."/>
            <person name="Nagy I."/>
            <person name="Horvath B."/>
            <person name="Tamura T."/>
            <person name="Kukolya J."/>
            <person name="Szoboszlay S."/>
        </authorList>
    </citation>
    <scope>NUCLEOTIDE SEQUENCE [LARGE SCALE GENOMIC DNA]</scope>
    <source>
        <strain evidence="1 2">AK37</strain>
    </source>
</reference>
<dbReference type="Proteomes" id="UP000005064">
    <property type="component" value="Unassembled WGS sequence"/>
</dbReference>
<sequence length="140" mass="15219">MAITSLGFTDGAEVSIKIGATEYKEHLKNARFDNEDGDARFVTFASAASGNGRWLFRANAFQSFKSSSFWRYVWDNAGGPAVITLAPYGNATPTAEEPHYQATATIGKKPSIGGEVNSEFDFEVEWECVDPPVELDGTTP</sequence>
<dbReference type="EMBL" id="AHBW01000061">
    <property type="protein sequence ID" value="EHK80856.1"/>
    <property type="molecule type" value="Genomic_DNA"/>
</dbReference>